<dbReference type="SUPFAM" id="SSF50969">
    <property type="entry name" value="YVTN repeat-like/Quinoprotein amine dehydrogenase"/>
    <property type="match status" value="1"/>
</dbReference>
<name>A0A2K8PQZ9_STRLA</name>
<dbReference type="InterPro" id="IPR015943">
    <property type="entry name" value="WD40/YVTN_repeat-like_dom_sf"/>
</dbReference>
<organism evidence="2 3">
    <name type="scientific">Streptomyces lavendulae subsp. lavendulae</name>
    <dbReference type="NCBI Taxonomy" id="58340"/>
    <lineage>
        <taxon>Bacteria</taxon>
        <taxon>Bacillati</taxon>
        <taxon>Actinomycetota</taxon>
        <taxon>Actinomycetes</taxon>
        <taxon>Kitasatosporales</taxon>
        <taxon>Streptomycetaceae</taxon>
        <taxon>Streptomyces</taxon>
    </lineage>
</organism>
<keyword evidence="3" id="KW-1185">Reference proteome</keyword>
<dbReference type="SMART" id="SM00564">
    <property type="entry name" value="PQQ"/>
    <property type="match status" value="2"/>
</dbReference>
<reference evidence="2 3" key="1">
    <citation type="submission" date="2017-11" db="EMBL/GenBank/DDBJ databases">
        <title>Complete genome sequence of Streptomyces lavendulae subsp. lavendulae CCM 3239 (formerly 'Streptomyces aureofaciens CCM 3239'), the producer of the angucycline-type antibiotic auricin.</title>
        <authorList>
            <person name="Busche T."/>
            <person name="Novakova R."/>
            <person name="Al'Dilaimi A."/>
            <person name="Homerova D."/>
            <person name="Feckova L."/>
            <person name="Rezuchova B."/>
            <person name="Mingyar E."/>
            <person name="Csolleiova D."/>
            <person name="Bekeova C."/>
            <person name="Winkler A."/>
            <person name="Sevcikova B."/>
            <person name="Kalinowski J."/>
            <person name="Kormanec J."/>
            <person name="Ruckert C."/>
        </authorList>
    </citation>
    <scope>NUCLEOTIDE SEQUENCE [LARGE SCALE GENOMIC DNA]</scope>
    <source>
        <strain evidence="2 3">CCM 3239</strain>
    </source>
</reference>
<dbReference type="AlphaFoldDB" id="A0A2K8PQZ9"/>
<protein>
    <submittedName>
        <fullName evidence="2">Outer membrane protein assembly factor BamB</fullName>
    </submittedName>
</protein>
<dbReference type="Proteomes" id="UP000231791">
    <property type="component" value="Chromosome"/>
</dbReference>
<dbReference type="Gene3D" id="2.130.10.10">
    <property type="entry name" value="YVTN repeat-like/Quinoprotein amine dehydrogenase"/>
    <property type="match status" value="1"/>
</dbReference>
<dbReference type="InterPro" id="IPR018391">
    <property type="entry name" value="PQQ_b-propeller_rpt"/>
</dbReference>
<dbReference type="GeneID" id="49388072"/>
<dbReference type="RefSeq" id="WP_030230267.1">
    <property type="nucleotide sequence ID" value="NZ_CP024985.1"/>
</dbReference>
<evidence type="ECO:0000259" key="1">
    <source>
        <dbReference type="Pfam" id="PF13360"/>
    </source>
</evidence>
<feature type="domain" description="Pyrrolo-quinoline quinone repeat" evidence="1">
    <location>
        <begin position="447"/>
        <end position="506"/>
    </location>
</feature>
<dbReference type="EMBL" id="CP024985">
    <property type="protein sequence ID" value="ATZ28868.1"/>
    <property type="molecule type" value="Genomic_DNA"/>
</dbReference>
<proteinExistence type="predicted"/>
<dbReference type="KEGG" id="slx:SLAV_35495"/>
<dbReference type="InterPro" id="IPR002372">
    <property type="entry name" value="PQQ_rpt_dom"/>
</dbReference>
<accession>A0A2K8PQZ9</accession>
<gene>
    <name evidence="2" type="primary">bamB2</name>
    <name evidence="2" type="ORF">SLAV_35495</name>
</gene>
<evidence type="ECO:0000313" key="2">
    <source>
        <dbReference type="EMBL" id="ATZ28868.1"/>
    </source>
</evidence>
<sequence>MPPEPFVRRVLGDRPFAEIGEPALALVHESSRLVAVGGDVGSVQWRGGAIATSRWTGHRIGIYERDGLRCRHLTRSRYPVRSLAFHPVLPLLAAGTGRYDGGFLFEGELLLIDTATGAVVSALSDAREVLGVEWLGATALRLVLAPTDDWDNRLAHRQGHVTVVDRPDWSAVGKGAIGSDELAAPAEPAARTDRGGEARALLTELAAAAGRTWSVRRRVWAVEALEDGRALAALDGVRAESWLPSGERQWAVEDEVGGRQLLPAPDGTSLWTNAERGHLRAGRGEHPSPESARIARIALETGRVLETVVPDAPAVLLAGGSRTVLRILDGPRKPPARLVLLDRTGPVDGPEAGGFDVFNHPFPVRRASAAYALVGTDPGEPHRDKWVMAVSADGTPRRLFPHSWEPQEHHFGGPAAEIGPSLVYAGEVHDGQGIRPGGAYVVRRSLDGDVRWQYRTDHPATALDTDGETVYVAYNSGALVALDAEDGSVRWHRALEVGGAPTVALSLVLAPQGHLLVGTVDGRVLECEASPAGRRDPA</sequence>
<dbReference type="OrthoDB" id="3635325at2"/>
<dbReference type="Pfam" id="PF13360">
    <property type="entry name" value="PQQ_2"/>
    <property type="match status" value="1"/>
</dbReference>
<evidence type="ECO:0000313" key="3">
    <source>
        <dbReference type="Proteomes" id="UP000231791"/>
    </source>
</evidence>
<dbReference type="InterPro" id="IPR011044">
    <property type="entry name" value="Quino_amine_DH_bsu"/>
</dbReference>